<evidence type="ECO:0000256" key="2">
    <source>
        <dbReference type="ARBA" id="ARBA00023002"/>
    </source>
</evidence>
<proteinExistence type="inferred from homology"/>
<dbReference type="SUPFAM" id="SSF51735">
    <property type="entry name" value="NAD(P)-binding Rossmann-fold domains"/>
    <property type="match status" value="1"/>
</dbReference>
<gene>
    <name evidence="3" type="ORF">Cch02nite_34220</name>
</gene>
<dbReference type="EMBL" id="BONG01000019">
    <property type="protein sequence ID" value="GIF89978.1"/>
    <property type="molecule type" value="Genomic_DNA"/>
</dbReference>
<dbReference type="InterPro" id="IPR036291">
    <property type="entry name" value="NAD(P)-bd_dom_sf"/>
</dbReference>
<dbReference type="PANTHER" id="PTHR43669">
    <property type="entry name" value="5-KETO-D-GLUCONATE 5-REDUCTASE"/>
    <property type="match status" value="1"/>
</dbReference>
<dbReference type="InterPro" id="IPR002347">
    <property type="entry name" value="SDR_fam"/>
</dbReference>
<evidence type="ECO:0000256" key="1">
    <source>
        <dbReference type="ARBA" id="ARBA00006484"/>
    </source>
</evidence>
<evidence type="ECO:0000313" key="4">
    <source>
        <dbReference type="Proteomes" id="UP000619293"/>
    </source>
</evidence>
<evidence type="ECO:0000313" key="3">
    <source>
        <dbReference type="EMBL" id="GIF89978.1"/>
    </source>
</evidence>
<name>A0A8J3JZN5_9ACTN</name>
<comment type="caution">
    <text evidence="3">The sequence shown here is derived from an EMBL/GenBank/DDBJ whole genome shotgun (WGS) entry which is preliminary data.</text>
</comment>
<sequence length="273" mass="28422">MTRPPDRPREGKTMMLSGKRALVFAADERLAETVARHLGKQGAQVWVSGLDTEAVEALAEKIHADGGEAHPATVDPSDPRHVREYVTAVASKGPVDVCFNGFELPTHAAGVGVPYRDLDPTVLTEALGEVIGAQFLTAREAARVMVPAGRGSIVTVASTNGSSGRPHTGALGAVAGALEALARSMATEYGPSGVRVNHIRATRLSSGPMYYENALGRPVTVDEVAAAVAWLSSDASGGVTGQVIEVSGGEHGLSEAVAARGPRRERHVELDLP</sequence>
<dbReference type="Gene3D" id="3.40.50.720">
    <property type="entry name" value="NAD(P)-binding Rossmann-like Domain"/>
    <property type="match status" value="1"/>
</dbReference>
<comment type="similarity">
    <text evidence="1">Belongs to the short-chain dehydrogenases/reductases (SDR) family.</text>
</comment>
<protein>
    <submittedName>
        <fullName evidence="3">Short-chain dehydrogenase</fullName>
    </submittedName>
</protein>
<reference evidence="3 4" key="1">
    <citation type="submission" date="2021-01" db="EMBL/GenBank/DDBJ databases">
        <title>Whole genome shotgun sequence of Catellatospora chokoriensis NBRC 107358.</title>
        <authorList>
            <person name="Komaki H."/>
            <person name="Tamura T."/>
        </authorList>
    </citation>
    <scope>NUCLEOTIDE SEQUENCE [LARGE SCALE GENOMIC DNA]</scope>
    <source>
        <strain evidence="3 4">NBRC 107358</strain>
    </source>
</reference>
<dbReference type="AlphaFoldDB" id="A0A8J3JZN5"/>
<keyword evidence="2" id="KW-0560">Oxidoreductase</keyword>
<keyword evidence="4" id="KW-1185">Reference proteome</keyword>
<dbReference type="GO" id="GO:0016491">
    <property type="term" value="F:oxidoreductase activity"/>
    <property type="evidence" value="ECO:0007669"/>
    <property type="project" value="UniProtKB-KW"/>
</dbReference>
<dbReference type="PRINTS" id="PR00081">
    <property type="entry name" value="GDHRDH"/>
</dbReference>
<accession>A0A8J3JZN5</accession>
<organism evidence="3 4">
    <name type="scientific">Catellatospora chokoriensis</name>
    <dbReference type="NCBI Taxonomy" id="310353"/>
    <lineage>
        <taxon>Bacteria</taxon>
        <taxon>Bacillati</taxon>
        <taxon>Actinomycetota</taxon>
        <taxon>Actinomycetes</taxon>
        <taxon>Micromonosporales</taxon>
        <taxon>Micromonosporaceae</taxon>
        <taxon>Catellatospora</taxon>
    </lineage>
</organism>
<dbReference type="PANTHER" id="PTHR43669:SF8">
    <property type="entry name" value="SHORT-CHAIN TYPE DEHYDROGENASE_REDUCTASE-RELATED"/>
    <property type="match status" value="1"/>
</dbReference>
<dbReference type="Pfam" id="PF13561">
    <property type="entry name" value="adh_short_C2"/>
    <property type="match status" value="1"/>
</dbReference>
<dbReference type="Proteomes" id="UP000619293">
    <property type="component" value="Unassembled WGS sequence"/>
</dbReference>
<dbReference type="RefSeq" id="WP_191840001.1">
    <property type="nucleotide sequence ID" value="NZ_BAAALB010000023.1"/>
</dbReference>